<dbReference type="PATRIC" id="fig|1280953.3.peg.3481"/>
<dbReference type="RefSeq" id="WP_035540914.1">
    <property type="nucleotide sequence ID" value="NZ_ARYL01000037.1"/>
</dbReference>
<dbReference type="SUPFAM" id="SSF56112">
    <property type="entry name" value="Protein kinase-like (PK-like)"/>
    <property type="match status" value="1"/>
</dbReference>
<dbReference type="InterPro" id="IPR002575">
    <property type="entry name" value="Aminoglycoside_PTrfase"/>
</dbReference>
<evidence type="ECO:0000313" key="3">
    <source>
        <dbReference type="EMBL" id="KDA01065.1"/>
    </source>
</evidence>
<dbReference type="Gene3D" id="3.40.50.2300">
    <property type="match status" value="1"/>
</dbReference>
<dbReference type="Gene3D" id="3.90.1200.10">
    <property type="match status" value="1"/>
</dbReference>
<accession>A0A059G3C1</accession>
<dbReference type="InterPro" id="IPR001789">
    <property type="entry name" value="Sig_transdc_resp-reg_receiver"/>
</dbReference>
<dbReference type="STRING" id="1280953.HOC_17381"/>
<dbReference type="Pfam" id="PF01636">
    <property type="entry name" value="APH"/>
    <property type="match status" value="1"/>
</dbReference>
<dbReference type="EMBL" id="ARYL01000037">
    <property type="protein sequence ID" value="KDA01065.1"/>
    <property type="molecule type" value="Genomic_DNA"/>
</dbReference>
<evidence type="ECO:0000256" key="1">
    <source>
        <dbReference type="PROSITE-ProRule" id="PRU00169"/>
    </source>
</evidence>
<dbReference type="SUPFAM" id="SSF52172">
    <property type="entry name" value="CheY-like"/>
    <property type="match status" value="1"/>
</dbReference>
<dbReference type="Proteomes" id="UP000024942">
    <property type="component" value="Unassembled WGS sequence"/>
</dbReference>
<protein>
    <submittedName>
        <fullName evidence="3">Putative two-component response regulator</fullName>
    </submittedName>
</protein>
<proteinExistence type="predicted"/>
<comment type="caution">
    <text evidence="3">The sequence shown here is derived from an EMBL/GenBank/DDBJ whole genome shotgun (WGS) entry which is preliminary data.</text>
</comment>
<sequence>MMKILFVEDNVKFAGDLESALRETPHVGAIITVADKKTAVEKLTDEIIDLVVLDLSIPPSPGVDVPSPEHGQAVFYDARRLRPGTPIFILTGSEVDKFSRSLAKHGDQVKLWGADELVETVSFFLKEEVNELLERVAALAETFAKMDAVAINTRGKDLGLTEVQNRMLKVFAYTAECVACDVSLLSGGLSDAKVVKATAVDRLRMHQALCAGKLGSRGVIEAEITAYNTHVRKLSIGAYPSVFCSIEHGIGQNGAIFYTLTDGDTLSLFERLAKDADIGAGVVGSAREALKRWTEASTADMVPIANVRARMIDDSDAAEVERQYGLSSLRELETRLLQASESCIHGDLHCGNVLVKSNGEAVLIDFGDSGPGYTCLDPIALELSLIFHPDAQKLGLHDGLVKNLGDWRDVDKFTNGTKLKPMIEACRNWAHDVGGGDHAVLASAYAYTLRQLKYDTVPSELTLGFLGKLSDWINANP</sequence>
<gene>
    <name evidence="3" type="ORF">HOC_17381</name>
</gene>
<feature type="modified residue" description="4-aspartylphosphate" evidence="1">
    <location>
        <position position="54"/>
    </location>
</feature>
<evidence type="ECO:0000313" key="4">
    <source>
        <dbReference type="Proteomes" id="UP000024942"/>
    </source>
</evidence>
<keyword evidence="4" id="KW-1185">Reference proteome</keyword>
<dbReference type="AlphaFoldDB" id="A0A059G3C1"/>
<organism evidence="3 4">
    <name type="scientific">Hyphomonas oceanitis SCH89</name>
    <dbReference type="NCBI Taxonomy" id="1280953"/>
    <lineage>
        <taxon>Bacteria</taxon>
        <taxon>Pseudomonadati</taxon>
        <taxon>Pseudomonadota</taxon>
        <taxon>Alphaproteobacteria</taxon>
        <taxon>Hyphomonadales</taxon>
        <taxon>Hyphomonadaceae</taxon>
        <taxon>Hyphomonas</taxon>
    </lineage>
</organism>
<dbReference type="InterPro" id="IPR011009">
    <property type="entry name" value="Kinase-like_dom_sf"/>
</dbReference>
<evidence type="ECO:0000259" key="2">
    <source>
        <dbReference type="PROSITE" id="PS50110"/>
    </source>
</evidence>
<reference evidence="3 4" key="1">
    <citation type="journal article" date="2014" name="Antonie Van Leeuwenhoek">
        <title>Hyphomonas beringensis sp. nov. and Hyphomonas chukchiensis sp. nov., isolated from surface seawater of the Bering Sea and Chukchi Sea.</title>
        <authorList>
            <person name="Li C."/>
            <person name="Lai Q."/>
            <person name="Li G."/>
            <person name="Dong C."/>
            <person name="Wang J."/>
            <person name="Liao Y."/>
            <person name="Shao Z."/>
        </authorList>
    </citation>
    <scope>NUCLEOTIDE SEQUENCE [LARGE SCALE GENOMIC DNA]</scope>
    <source>
        <strain evidence="3 4">SCH89</strain>
    </source>
</reference>
<name>A0A059G3C1_9PROT</name>
<dbReference type="eggNOG" id="ENOG50346J7">
    <property type="taxonomic scope" value="Bacteria"/>
</dbReference>
<dbReference type="OrthoDB" id="9797603at2"/>
<dbReference type="PROSITE" id="PS50110">
    <property type="entry name" value="RESPONSE_REGULATORY"/>
    <property type="match status" value="1"/>
</dbReference>
<dbReference type="GO" id="GO:0000160">
    <property type="term" value="P:phosphorelay signal transduction system"/>
    <property type="evidence" value="ECO:0007669"/>
    <property type="project" value="InterPro"/>
</dbReference>
<dbReference type="InterPro" id="IPR011006">
    <property type="entry name" value="CheY-like_superfamily"/>
</dbReference>
<keyword evidence="1" id="KW-0597">Phosphoprotein</keyword>
<feature type="domain" description="Response regulatory" evidence="2">
    <location>
        <begin position="3"/>
        <end position="125"/>
    </location>
</feature>